<accession>A0A917I0V3</accession>
<name>A0A917I0V3_9SPHI</name>
<comment type="caution">
    <text evidence="2">The sequence shown here is derived from an EMBL/GenBank/DDBJ whole genome shotgun (WGS) entry which is preliminary data.</text>
</comment>
<proteinExistence type="predicted"/>
<sequence length="323" mass="35751">MMTSTLSSLSKLAVLALLLFTSCAKNDPVGPDDQPGDNTPFTEGTIEMGMYSHGIDLGYFIREIDFSRDDVSEQFLELAENNGEAQEFLALLQEYSASNPFAALGLMMNGVICTYYVKDDVVLGKARGFGYDFDNYHDVKNDEGKLFLRTLSQTDEIPAEDRELSVNYVPSVDLGVGSGGAIDASLYDREVSSEKAVVAGYSCQVSTYTIKSQYIPEPDPENPLPPTPICYKLAVYTSDAFNKTINFTHPFYLPEDAGILKLEIFYDNGEEPTLVMQPDDITPRTLTDAELQIQVKDPVYDYNDTAVAWKMLAILFSGWGALE</sequence>
<evidence type="ECO:0000313" key="3">
    <source>
        <dbReference type="Proteomes" id="UP000660862"/>
    </source>
</evidence>
<keyword evidence="3" id="KW-1185">Reference proteome</keyword>
<dbReference type="AlphaFoldDB" id="A0A917I0V3"/>
<keyword evidence="1" id="KW-0732">Signal</keyword>
<feature type="signal peptide" evidence="1">
    <location>
        <begin position="1"/>
        <end position="26"/>
    </location>
</feature>
<organism evidence="2 3">
    <name type="scientific">Parapedobacter pyrenivorans</name>
    <dbReference type="NCBI Taxonomy" id="1305674"/>
    <lineage>
        <taxon>Bacteria</taxon>
        <taxon>Pseudomonadati</taxon>
        <taxon>Bacteroidota</taxon>
        <taxon>Sphingobacteriia</taxon>
        <taxon>Sphingobacteriales</taxon>
        <taxon>Sphingobacteriaceae</taxon>
        <taxon>Parapedobacter</taxon>
    </lineage>
</organism>
<reference evidence="2" key="2">
    <citation type="submission" date="2020-09" db="EMBL/GenBank/DDBJ databases">
        <authorList>
            <person name="Sun Q."/>
            <person name="Zhou Y."/>
        </authorList>
    </citation>
    <scope>NUCLEOTIDE SEQUENCE</scope>
    <source>
        <strain evidence="2">CGMCC 1.12195</strain>
    </source>
</reference>
<dbReference type="Proteomes" id="UP000660862">
    <property type="component" value="Unassembled WGS sequence"/>
</dbReference>
<evidence type="ECO:0000256" key="1">
    <source>
        <dbReference type="SAM" id="SignalP"/>
    </source>
</evidence>
<evidence type="ECO:0008006" key="4">
    <source>
        <dbReference type="Google" id="ProtNLM"/>
    </source>
</evidence>
<dbReference type="EMBL" id="BMER01000005">
    <property type="protein sequence ID" value="GGG99889.1"/>
    <property type="molecule type" value="Genomic_DNA"/>
</dbReference>
<evidence type="ECO:0000313" key="2">
    <source>
        <dbReference type="EMBL" id="GGG99889.1"/>
    </source>
</evidence>
<reference evidence="2" key="1">
    <citation type="journal article" date="2014" name="Int. J. Syst. Evol. Microbiol.">
        <title>Complete genome sequence of Corynebacterium casei LMG S-19264T (=DSM 44701T), isolated from a smear-ripened cheese.</title>
        <authorList>
            <consortium name="US DOE Joint Genome Institute (JGI-PGF)"/>
            <person name="Walter F."/>
            <person name="Albersmeier A."/>
            <person name="Kalinowski J."/>
            <person name="Ruckert C."/>
        </authorList>
    </citation>
    <scope>NUCLEOTIDE SEQUENCE</scope>
    <source>
        <strain evidence="2">CGMCC 1.12195</strain>
    </source>
</reference>
<protein>
    <recommendedName>
        <fullName evidence="4">Lipoprotein</fullName>
    </recommendedName>
</protein>
<dbReference type="RefSeq" id="WP_188507840.1">
    <property type="nucleotide sequence ID" value="NZ_BMER01000005.1"/>
</dbReference>
<feature type="chain" id="PRO_5037617262" description="Lipoprotein" evidence="1">
    <location>
        <begin position="27"/>
        <end position="323"/>
    </location>
</feature>
<gene>
    <name evidence="2" type="ORF">GCM10007415_39670</name>
</gene>